<organism evidence="1 2">
    <name type="scientific">Protopolystoma xenopodis</name>
    <dbReference type="NCBI Taxonomy" id="117903"/>
    <lineage>
        <taxon>Eukaryota</taxon>
        <taxon>Metazoa</taxon>
        <taxon>Spiralia</taxon>
        <taxon>Lophotrochozoa</taxon>
        <taxon>Platyhelminthes</taxon>
        <taxon>Monogenea</taxon>
        <taxon>Polyopisthocotylea</taxon>
        <taxon>Polystomatidea</taxon>
        <taxon>Polystomatidae</taxon>
        <taxon>Protopolystoma</taxon>
    </lineage>
</organism>
<accession>A0A3S5ASP8</accession>
<evidence type="ECO:0000313" key="1">
    <source>
        <dbReference type="EMBL" id="VEL24201.1"/>
    </source>
</evidence>
<reference evidence="1" key="1">
    <citation type="submission" date="2018-11" db="EMBL/GenBank/DDBJ databases">
        <authorList>
            <consortium name="Pathogen Informatics"/>
        </authorList>
    </citation>
    <scope>NUCLEOTIDE SEQUENCE</scope>
</reference>
<sequence>MCPRVSEVGTGQAGRTKVMIKLQDFVACLRSLSAINWACELGNGKSWTGDLLLPANRAAPLPVCICVHVVGPVCACVRGREDANSTQGETTGGVCVCVCECPLVISAEIGRRLTAIPLLPKGYFRVMS</sequence>
<dbReference type="AlphaFoldDB" id="A0A3S5ASP8"/>
<keyword evidence="2" id="KW-1185">Reference proteome</keyword>
<proteinExistence type="predicted"/>
<comment type="caution">
    <text evidence="1">The sequence shown here is derived from an EMBL/GenBank/DDBJ whole genome shotgun (WGS) entry which is preliminary data.</text>
</comment>
<gene>
    <name evidence="1" type="ORF">PXEA_LOCUS17641</name>
</gene>
<protein>
    <submittedName>
        <fullName evidence="1">Uncharacterized protein</fullName>
    </submittedName>
</protein>
<name>A0A3S5ASP8_9PLAT</name>
<evidence type="ECO:0000313" key="2">
    <source>
        <dbReference type="Proteomes" id="UP000784294"/>
    </source>
</evidence>
<dbReference type="Proteomes" id="UP000784294">
    <property type="component" value="Unassembled WGS sequence"/>
</dbReference>
<dbReference type="EMBL" id="CAAALY010066461">
    <property type="protein sequence ID" value="VEL24201.1"/>
    <property type="molecule type" value="Genomic_DNA"/>
</dbReference>